<evidence type="ECO:0000313" key="5">
    <source>
        <dbReference type="Proteomes" id="UP000182987"/>
    </source>
</evidence>
<name>A0A1L3ES76_9GAMM</name>
<dbReference type="InterPro" id="IPR036271">
    <property type="entry name" value="Tet_transcr_reg_TetR-rel_C_sf"/>
</dbReference>
<dbReference type="SUPFAM" id="SSF48498">
    <property type="entry name" value="Tetracyclin repressor-like, C-terminal domain"/>
    <property type="match status" value="1"/>
</dbReference>
<dbReference type="EMBL" id="CP017480">
    <property type="protein sequence ID" value="APG03909.1"/>
    <property type="molecule type" value="Genomic_DNA"/>
</dbReference>
<organism evidence="4 5">
    <name type="scientific">Luteibacter rhizovicinus DSM 16549</name>
    <dbReference type="NCBI Taxonomy" id="1440763"/>
    <lineage>
        <taxon>Bacteria</taxon>
        <taxon>Pseudomonadati</taxon>
        <taxon>Pseudomonadota</taxon>
        <taxon>Gammaproteobacteria</taxon>
        <taxon>Lysobacterales</taxon>
        <taxon>Rhodanobacteraceae</taxon>
        <taxon>Luteibacter</taxon>
    </lineage>
</organism>
<dbReference type="Pfam" id="PF00440">
    <property type="entry name" value="TetR_N"/>
    <property type="match status" value="1"/>
</dbReference>
<dbReference type="PROSITE" id="PS50977">
    <property type="entry name" value="HTH_TETR_2"/>
    <property type="match status" value="1"/>
</dbReference>
<dbReference type="GO" id="GO:0003677">
    <property type="term" value="F:DNA binding"/>
    <property type="evidence" value="ECO:0007669"/>
    <property type="project" value="UniProtKB-UniRule"/>
</dbReference>
<feature type="domain" description="HTH tetR-type" evidence="3">
    <location>
        <begin position="20"/>
        <end position="80"/>
    </location>
</feature>
<evidence type="ECO:0000313" key="4">
    <source>
        <dbReference type="EMBL" id="APG03909.1"/>
    </source>
</evidence>
<dbReference type="RefSeq" id="WP_046969402.1">
    <property type="nucleotide sequence ID" value="NZ_CP017480.1"/>
</dbReference>
<keyword evidence="5" id="KW-1185">Reference proteome</keyword>
<dbReference type="PANTHER" id="PTHR43479">
    <property type="entry name" value="ACREF/ENVCD OPERON REPRESSOR-RELATED"/>
    <property type="match status" value="1"/>
</dbReference>
<evidence type="ECO:0000256" key="1">
    <source>
        <dbReference type="ARBA" id="ARBA00023125"/>
    </source>
</evidence>
<feature type="DNA-binding region" description="H-T-H motif" evidence="2">
    <location>
        <begin position="43"/>
        <end position="62"/>
    </location>
</feature>
<dbReference type="PRINTS" id="PR00455">
    <property type="entry name" value="HTHTETR"/>
</dbReference>
<dbReference type="SUPFAM" id="SSF46689">
    <property type="entry name" value="Homeodomain-like"/>
    <property type="match status" value="1"/>
</dbReference>
<dbReference type="InterPro" id="IPR050624">
    <property type="entry name" value="HTH-type_Tx_Regulator"/>
</dbReference>
<gene>
    <name evidence="4" type="ORF">BJI69_08315</name>
</gene>
<sequence>MTPSVPASLPAVQKIDPRILRSRRMLIDALARLLTQKSFEEISVQDIADEATLNRATFYLHYPDKSSLLQAMAAARFRDLVERRGLSFNSCEGGLRAIALGVCDYLAASPGCPGGLGKMPLEDSIIAVVEDIFREGSGQHQVVPGVDPELVFTTAAWAIFGAARLWLTMRDRVSAEEMADRIEAIVLPMLMHATER</sequence>
<keyword evidence="1 2" id="KW-0238">DNA-binding</keyword>
<dbReference type="Proteomes" id="UP000182987">
    <property type="component" value="Chromosome"/>
</dbReference>
<dbReference type="Gene3D" id="1.10.357.10">
    <property type="entry name" value="Tetracycline Repressor, domain 2"/>
    <property type="match status" value="2"/>
</dbReference>
<evidence type="ECO:0000259" key="3">
    <source>
        <dbReference type="PROSITE" id="PS50977"/>
    </source>
</evidence>
<dbReference type="OrthoDB" id="9811084at2"/>
<reference evidence="5" key="1">
    <citation type="submission" date="2016-09" db="EMBL/GenBank/DDBJ databases">
        <authorList>
            <person name="Lysoe E."/>
        </authorList>
    </citation>
    <scope>NUCLEOTIDE SEQUENCE [LARGE SCALE GENOMIC DNA]</scope>
    <source>
        <strain evidence="5">LJ96T</strain>
    </source>
</reference>
<dbReference type="KEGG" id="lrz:BJI69_08315"/>
<dbReference type="AlphaFoldDB" id="A0A1L3ES76"/>
<dbReference type="PANTHER" id="PTHR43479:SF7">
    <property type="entry name" value="TETR-FAMILY TRANSCRIPTIONAL REGULATOR"/>
    <property type="match status" value="1"/>
</dbReference>
<dbReference type="InterPro" id="IPR009057">
    <property type="entry name" value="Homeodomain-like_sf"/>
</dbReference>
<accession>A0A1L3ES76</accession>
<evidence type="ECO:0000256" key="2">
    <source>
        <dbReference type="PROSITE-ProRule" id="PRU00335"/>
    </source>
</evidence>
<proteinExistence type="predicted"/>
<dbReference type="InterPro" id="IPR001647">
    <property type="entry name" value="HTH_TetR"/>
</dbReference>
<protein>
    <submittedName>
        <fullName evidence="4">TetR family transcriptional regulator</fullName>
    </submittedName>
</protein>